<sequence>MDLKFASSPSESTWERPCVPMWTLQDLTENEAAGNSNDTSPRAQALRRAQRELYDLCRGTGPCSDIENFFEAWKDPNHPDQVQPNALLWFEVSELYGKAFENDRVDAARVLLAHRVKPRDPDLWAALKILEETGSKHGLEIILEAGWGIDKPTNSSPTSHTSTLLGRLVDNEDLVDWCLSLGASPNATGPLGVTPMHSAASSGSIRTLETLMAHGGIIEGTDLVAHAASTHKFKNGRIEMIQYLLDNGVPIDAYYMGHSKRWNSGGNSFYLLDGHQNALHMAISYNNKEMVEFLLSRGADRNLEMFSLNTQFKWMRPRELASLLGHEDIVALL</sequence>
<dbReference type="PRINTS" id="PR01415">
    <property type="entry name" value="ANKYRIN"/>
</dbReference>
<dbReference type="InterPro" id="IPR002110">
    <property type="entry name" value="Ankyrin_rpt"/>
</dbReference>
<dbReference type="PANTHER" id="PTHR24198">
    <property type="entry name" value="ANKYRIN REPEAT AND PROTEIN KINASE DOMAIN-CONTAINING PROTEIN"/>
    <property type="match status" value="1"/>
</dbReference>
<dbReference type="PROSITE" id="PS50297">
    <property type="entry name" value="ANK_REP_REGION"/>
    <property type="match status" value="2"/>
</dbReference>
<feature type="repeat" description="ANK" evidence="3">
    <location>
        <begin position="274"/>
        <end position="306"/>
    </location>
</feature>
<dbReference type="PROSITE" id="PS50088">
    <property type="entry name" value="ANK_REPEAT"/>
    <property type="match status" value="2"/>
</dbReference>
<evidence type="ECO:0000313" key="4">
    <source>
        <dbReference type="EMBL" id="OSS45341.1"/>
    </source>
</evidence>
<evidence type="ECO:0000313" key="5">
    <source>
        <dbReference type="Proteomes" id="UP000193240"/>
    </source>
</evidence>
<keyword evidence="5" id="KW-1185">Reference proteome</keyword>
<dbReference type="EMBL" id="KZ107854">
    <property type="protein sequence ID" value="OSS45341.1"/>
    <property type="molecule type" value="Genomic_DNA"/>
</dbReference>
<dbReference type="Proteomes" id="UP000193240">
    <property type="component" value="Unassembled WGS sequence"/>
</dbReference>
<dbReference type="AlphaFoldDB" id="A0A1Y2LN67"/>
<organism evidence="4 5">
    <name type="scientific">Epicoccum nigrum</name>
    <name type="common">Soil fungus</name>
    <name type="synonym">Epicoccum purpurascens</name>
    <dbReference type="NCBI Taxonomy" id="105696"/>
    <lineage>
        <taxon>Eukaryota</taxon>
        <taxon>Fungi</taxon>
        <taxon>Dikarya</taxon>
        <taxon>Ascomycota</taxon>
        <taxon>Pezizomycotina</taxon>
        <taxon>Dothideomycetes</taxon>
        <taxon>Pleosporomycetidae</taxon>
        <taxon>Pleosporales</taxon>
        <taxon>Pleosporineae</taxon>
        <taxon>Didymellaceae</taxon>
        <taxon>Epicoccum</taxon>
    </lineage>
</organism>
<protein>
    <submittedName>
        <fullName evidence="4">Uncharacterized protein</fullName>
    </submittedName>
</protein>
<keyword evidence="1" id="KW-0677">Repeat</keyword>
<dbReference type="GO" id="GO:0005737">
    <property type="term" value="C:cytoplasm"/>
    <property type="evidence" value="ECO:0007669"/>
    <property type="project" value="TreeGrafter"/>
</dbReference>
<name>A0A1Y2LN67_EPING</name>
<evidence type="ECO:0000256" key="3">
    <source>
        <dbReference type="PROSITE-ProRule" id="PRU00023"/>
    </source>
</evidence>
<evidence type="ECO:0000256" key="2">
    <source>
        <dbReference type="ARBA" id="ARBA00023043"/>
    </source>
</evidence>
<proteinExistence type="predicted"/>
<keyword evidence="2 3" id="KW-0040">ANK repeat</keyword>
<dbReference type="InParanoid" id="A0A1Y2LN67"/>
<dbReference type="SMART" id="SM00248">
    <property type="entry name" value="ANK"/>
    <property type="match status" value="3"/>
</dbReference>
<dbReference type="PANTHER" id="PTHR24198:SF165">
    <property type="entry name" value="ANKYRIN REPEAT-CONTAINING PROTEIN-RELATED"/>
    <property type="match status" value="1"/>
</dbReference>
<accession>A0A1Y2LN67</accession>
<evidence type="ECO:0000256" key="1">
    <source>
        <dbReference type="ARBA" id="ARBA00022737"/>
    </source>
</evidence>
<reference evidence="4 5" key="1">
    <citation type="journal article" date="2017" name="Genome Announc.">
        <title>Genome sequence of the saprophytic ascomycete Epicoccum nigrum ICMP 19927 strain isolated from New Zealand.</title>
        <authorList>
            <person name="Fokin M."/>
            <person name="Fleetwood D."/>
            <person name="Weir B.S."/>
            <person name="Villas-Boas S.G."/>
        </authorList>
    </citation>
    <scope>NUCLEOTIDE SEQUENCE [LARGE SCALE GENOMIC DNA]</scope>
    <source>
        <strain evidence="4 5">ICMP 19927</strain>
    </source>
</reference>
<feature type="repeat" description="ANK" evidence="3">
    <location>
        <begin position="191"/>
        <end position="223"/>
    </location>
</feature>
<dbReference type="InterPro" id="IPR036770">
    <property type="entry name" value="Ankyrin_rpt-contain_sf"/>
</dbReference>
<dbReference type="Gene3D" id="1.25.40.20">
    <property type="entry name" value="Ankyrin repeat-containing domain"/>
    <property type="match status" value="1"/>
</dbReference>
<dbReference type="Pfam" id="PF13637">
    <property type="entry name" value="Ank_4"/>
    <property type="match status" value="1"/>
</dbReference>
<dbReference type="STRING" id="105696.A0A1Y2LN67"/>
<dbReference type="SUPFAM" id="SSF48403">
    <property type="entry name" value="Ankyrin repeat"/>
    <property type="match status" value="1"/>
</dbReference>
<gene>
    <name evidence="4" type="ORF">B5807_10390</name>
</gene>
<dbReference type="Pfam" id="PF12796">
    <property type="entry name" value="Ank_2"/>
    <property type="match status" value="1"/>
</dbReference>